<dbReference type="PROSITE" id="PS51463">
    <property type="entry name" value="P_GLUCOSE_ISOMERASE_3"/>
    <property type="match status" value="1"/>
</dbReference>
<dbReference type="InterPro" id="IPR035482">
    <property type="entry name" value="SIS_PGI_2"/>
</dbReference>
<comment type="function">
    <text evidence="7">Catalyzes the reversible isomerization of glucose-6-phosphate to fructose-6-phosphate.</text>
</comment>
<evidence type="ECO:0000256" key="3">
    <source>
        <dbReference type="ARBA" id="ARBA00022432"/>
    </source>
</evidence>
<dbReference type="SUPFAM" id="SSF53697">
    <property type="entry name" value="SIS domain"/>
    <property type="match status" value="1"/>
</dbReference>
<dbReference type="RefSeq" id="WP_184198853.1">
    <property type="nucleotide sequence ID" value="NZ_JACIIV010000012.1"/>
</dbReference>
<keyword evidence="4 7" id="KW-0324">Glycolysis</keyword>
<dbReference type="GO" id="GO:0004347">
    <property type="term" value="F:glucose-6-phosphate isomerase activity"/>
    <property type="evidence" value="ECO:0007669"/>
    <property type="project" value="UniProtKB-UniRule"/>
</dbReference>
<dbReference type="HAMAP" id="MF_00473">
    <property type="entry name" value="G6P_isomerase"/>
    <property type="match status" value="1"/>
</dbReference>
<feature type="active site" evidence="7">
    <location>
        <position position="362"/>
    </location>
</feature>
<evidence type="ECO:0000256" key="1">
    <source>
        <dbReference type="ARBA" id="ARBA00004926"/>
    </source>
</evidence>
<dbReference type="Proteomes" id="UP000538147">
    <property type="component" value="Unassembled WGS sequence"/>
</dbReference>
<evidence type="ECO:0000313" key="10">
    <source>
        <dbReference type="Proteomes" id="UP000538147"/>
    </source>
</evidence>
<comment type="similarity">
    <text evidence="2 7 8">Belongs to the GPI family.</text>
</comment>
<evidence type="ECO:0000256" key="6">
    <source>
        <dbReference type="ARBA" id="ARBA00029321"/>
    </source>
</evidence>
<evidence type="ECO:0000256" key="2">
    <source>
        <dbReference type="ARBA" id="ARBA00006604"/>
    </source>
</evidence>
<accession>A0A841L542</accession>
<dbReference type="GO" id="GO:0006096">
    <property type="term" value="P:glycolytic process"/>
    <property type="evidence" value="ECO:0007669"/>
    <property type="project" value="UniProtKB-UniRule"/>
</dbReference>
<dbReference type="Pfam" id="PF00342">
    <property type="entry name" value="PGI"/>
    <property type="match status" value="1"/>
</dbReference>
<dbReference type="PRINTS" id="PR00662">
    <property type="entry name" value="G6PISOMERASE"/>
</dbReference>
<dbReference type="InterPro" id="IPR001672">
    <property type="entry name" value="G6P_Isomerase"/>
</dbReference>
<dbReference type="Gene3D" id="3.40.50.10490">
    <property type="entry name" value="Glucose-6-phosphate isomerase like protein, domain 1"/>
    <property type="match status" value="2"/>
</dbReference>
<comment type="caution">
    <text evidence="9">The sequence shown here is derived from an EMBL/GenBank/DDBJ whole genome shotgun (WGS) entry which is preliminary data.</text>
</comment>
<evidence type="ECO:0000256" key="8">
    <source>
        <dbReference type="RuleBase" id="RU000612"/>
    </source>
</evidence>
<comment type="pathway">
    <text evidence="1 7 8">Carbohydrate degradation; glycolysis; D-glyceraldehyde 3-phosphate and glycerone phosphate from D-glucose: step 2/4.</text>
</comment>
<dbReference type="NCBIfam" id="NF001211">
    <property type="entry name" value="PRK00179.1"/>
    <property type="match status" value="1"/>
</dbReference>
<dbReference type="InterPro" id="IPR018189">
    <property type="entry name" value="Phosphoglucose_isomerase_CS"/>
</dbReference>
<dbReference type="GO" id="GO:0005829">
    <property type="term" value="C:cytosol"/>
    <property type="evidence" value="ECO:0007669"/>
    <property type="project" value="TreeGrafter"/>
</dbReference>
<comment type="catalytic activity">
    <reaction evidence="6 7 8">
        <text>alpha-D-glucose 6-phosphate = beta-D-fructose 6-phosphate</text>
        <dbReference type="Rhea" id="RHEA:11816"/>
        <dbReference type="ChEBI" id="CHEBI:57634"/>
        <dbReference type="ChEBI" id="CHEBI:58225"/>
        <dbReference type="EC" id="5.3.1.9"/>
    </reaction>
</comment>
<comment type="subcellular location">
    <subcellularLocation>
        <location evidence="7">Cytoplasm</location>
    </subcellularLocation>
</comment>
<dbReference type="PANTHER" id="PTHR11469">
    <property type="entry name" value="GLUCOSE-6-PHOSPHATE ISOMERASE"/>
    <property type="match status" value="1"/>
</dbReference>
<dbReference type="InterPro" id="IPR035476">
    <property type="entry name" value="SIS_PGI_1"/>
</dbReference>
<dbReference type="CDD" id="cd05016">
    <property type="entry name" value="SIS_PGI_2"/>
    <property type="match status" value="1"/>
</dbReference>
<evidence type="ECO:0000256" key="5">
    <source>
        <dbReference type="ARBA" id="ARBA00023235"/>
    </source>
</evidence>
<dbReference type="GO" id="GO:0048029">
    <property type="term" value="F:monosaccharide binding"/>
    <property type="evidence" value="ECO:0007669"/>
    <property type="project" value="TreeGrafter"/>
</dbReference>
<feature type="active site" evidence="7">
    <location>
        <position position="484"/>
    </location>
</feature>
<dbReference type="InterPro" id="IPR046348">
    <property type="entry name" value="SIS_dom_sf"/>
</dbReference>
<dbReference type="UniPathway" id="UPA00109">
    <property type="reaction ID" value="UER00181"/>
</dbReference>
<dbReference type="InterPro" id="IPR023096">
    <property type="entry name" value="G6P_Isomerase_C"/>
</dbReference>
<evidence type="ECO:0000313" key="9">
    <source>
        <dbReference type="EMBL" id="MBB6227734.1"/>
    </source>
</evidence>
<dbReference type="PROSITE" id="PS00174">
    <property type="entry name" value="P_GLUCOSE_ISOMERASE_2"/>
    <property type="match status" value="1"/>
</dbReference>
<organism evidence="9 10">
    <name type="scientific">Polymorphobacter multimanifer</name>
    <dbReference type="NCBI Taxonomy" id="1070431"/>
    <lineage>
        <taxon>Bacteria</taxon>
        <taxon>Pseudomonadati</taxon>
        <taxon>Pseudomonadota</taxon>
        <taxon>Alphaproteobacteria</taxon>
        <taxon>Sphingomonadales</taxon>
        <taxon>Sphingosinicellaceae</taxon>
        <taxon>Polymorphobacter</taxon>
    </lineage>
</organism>
<evidence type="ECO:0000256" key="7">
    <source>
        <dbReference type="HAMAP-Rule" id="MF_00473"/>
    </source>
</evidence>
<reference evidence="9 10" key="1">
    <citation type="submission" date="2020-08" db="EMBL/GenBank/DDBJ databases">
        <title>Genomic Encyclopedia of Type Strains, Phase IV (KMG-IV): sequencing the most valuable type-strain genomes for metagenomic binning, comparative biology and taxonomic classification.</title>
        <authorList>
            <person name="Goeker M."/>
        </authorList>
    </citation>
    <scope>NUCLEOTIDE SEQUENCE [LARGE SCALE GENOMIC DNA]</scope>
    <source>
        <strain evidence="9 10">DSM 102189</strain>
    </source>
</reference>
<name>A0A841L542_9SPHN</name>
<sequence>MDAGVSSIEAALAAHAASERPPIRTRFASEEDRMATLRLKLAGIRFDWSRLDIDTQALALLGRLADARGLAGARERLAAGGLVNTSEHRAATHMAERGSGNAALVAEAAAGDAALVALATQLRGGAMRHVLHIGIGGSALGPALLLDALARDGDGPAVEVVSNIDGEALSRAMARCDPATTLIVVVSKTFTTAETLTNAASAVAWLEAAGVADARARCVAVTAAPDKARAWGAGHVLGFAETVGGRYSLWSAVGLPFVLRAGPDAWAALKAGAAMMDAHFLGSEWTANAPVLAAMADVWAARFCGQATRGVFAYDERLRLLPAFLQQLEMESNGKRVTAEGVAVDRPTAPVTWGGTGTDAQHAVFQLLHQGTVIGPVELLAVRTPGHALDPAHHRQLLANCLAQGAALLAGRSMEEALALAGGDAALAAARTFPGNRPSSTILLDRLDPHTLGALLAFYEHRTFAAAVLMGINPFDQWGVELGKELADRVMDGTLGDLDPSTAALFEEALSEQAGPD</sequence>
<dbReference type="AlphaFoldDB" id="A0A841L542"/>
<keyword evidence="7" id="KW-0963">Cytoplasm</keyword>
<evidence type="ECO:0000256" key="4">
    <source>
        <dbReference type="ARBA" id="ARBA00023152"/>
    </source>
</evidence>
<protein>
    <recommendedName>
        <fullName evidence="7">Glucose-6-phosphate isomerase</fullName>
        <shortName evidence="7">GPI</shortName>
        <ecNumber evidence="7">5.3.1.9</ecNumber>
    </recommendedName>
    <alternativeName>
        <fullName evidence="7">Phosphoglucose isomerase</fullName>
        <shortName evidence="7">PGI</shortName>
    </alternativeName>
    <alternativeName>
        <fullName evidence="7">Phosphohexose isomerase</fullName>
        <shortName evidence="7">PHI</shortName>
    </alternativeName>
</protein>
<dbReference type="GO" id="GO:0006094">
    <property type="term" value="P:gluconeogenesis"/>
    <property type="evidence" value="ECO:0007669"/>
    <property type="project" value="UniProtKB-UniRule"/>
</dbReference>
<keyword evidence="10" id="KW-1185">Reference proteome</keyword>
<feature type="active site" description="Proton donor" evidence="7">
    <location>
        <position position="331"/>
    </location>
</feature>
<dbReference type="Gene3D" id="1.10.1390.10">
    <property type="match status" value="1"/>
</dbReference>
<keyword evidence="3 7" id="KW-0312">Gluconeogenesis</keyword>
<dbReference type="GO" id="GO:0097367">
    <property type="term" value="F:carbohydrate derivative binding"/>
    <property type="evidence" value="ECO:0007669"/>
    <property type="project" value="InterPro"/>
</dbReference>
<dbReference type="UniPathway" id="UPA00138"/>
<proteinExistence type="inferred from homology"/>
<dbReference type="PROSITE" id="PS00765">
    <property type="entry name" value="P_GLUCOSE_ISOMERASE_1"/>
    <property type="match status" value="1"/>
</dbReference>
<dbReference type="EC" id="5.3.1.9" evidence="7"/>
<comment type="pathway">
    <text evidence="7">Carbohydrate biosynthesis; gluconeogenesis.</text>
</comment>
<dbReference type="CDD" id="cd05015">
    <property type="entry name" value="SIS_PGI_1"/>
    <property type="match status" value="1"/>
</dbReference>
<dbReference type="EMBL" id="JACIIV010000012">
    <property type="protein sequence ID" value="MBB6227734.1"/>
    <property type="molecule type" value="Genomic_DNA"/>
</dbReference>
<keyword evidence="5 7" id="KW-0413">Isomerase</keyword>
<dbReference type="PANTHER" id="PTHR11469:SF1">
    <property type="entry name" value="GLUCOSE-6-PHOSPHATE ISOMERASE"/>
    <property type="match status" value="1"/>
</dbReference>
<gene>
    <name evidence="7" type="primary">pgi</name>
    <name evidence="9" type="ORF">FHS79_001913</name>
</gene>
<dbReference type="GO" id="GO:0051156">
    <property type="term" value="P:glucose 6-phosphate metabolic process"/>
    <property type="evidence" value="ECO:0007669"/>
    <property type="project" value="TreeGrafter"/>
</dbReference>